<evidence type="ECO:0000313" key="2">
    <source>
        <dbReference type="EMBL" id="KOA19381.1"/>
    </source>
</evidence>
<dbReference type="CDD" id="cd00077">
    <property type="entry name" value="HDc"/>
    <property type="match status" value="1"/>
</dbReference>
<accession>A0A0L6Z8S6</accession>
<dbReference type="SMART" id="SM00471">
    <property type="entry name" value="HDc"/>
    <property type="match status" value="1"/>
</dbReference>
<name>A0A0L6Z8S6_9CLOT</name>
<dbReference type="InterPro" id="IPR003607">
    <property type="entry name" value="HD/PDEase_dom"/>
</dbReference>
<dbReference type="Pfam" id="PF13487">
    <property type="entry name" value="HD_5"/>
    <property type="match status" value="1"/>
</dbReference>
<dbReference type="GO" id="GO:0071111">
    <property type="term" value="F:cyclic-guanylate-specific phosphodiesterase activity"/>
    <property type="evidence" value="ECO:0007669"/>
    <property type="project" value="UniProtKB-EC"/>
</dbReference>
<evidence type="ECO:0000313" key="3">
    <source>
        <dbReference type="Proteomes" id="UP000037043"/>
    </source>
</evidence>
<evidence type="ECO:0000259" key="1">
    <source>
        <dbReference type="PROSITE" id="PS51832"/>
    </source>
</evidence>
<dbReference type="SUPFAM" id="SSF109604">
    <property type="entry name" value="HD-domain/PDEase-like"/>
    <property type="match status" value="1"/>
</dbReference>
<dbReference type="STRING" id="36844.SAMN04488501_11320"/>
<gene>
    <name evidence="2" type="primary">rpfG_8</name>
    <name evidence="2" type="ORF">CLHOM_21720</name>
</gene>
<protein>
    <submittedName>
        <fullName evidence="2">Cyclic di-GMP phosphodiesterase response regulator RpfG</fullName>
        <ecNumber evidence="2">3.1.4.52</ecNumber>
    </submittedName>
</protein>
<feature type="domain" description="HD-GYP" evidence="1">
    <location>
        <begin position="106"/>
        <end position="302"/>
    </location>
</feature>
<sequence>MRLEFINRVKENEVLGKSILTNEGSILLRAGITLTNQYINKLKELGVLYVYIEDDRLDDVMVEDERLIKLKQVTMKNMDKIVKNINNLNSKRDARNSLRVVENLIEYIIDSGDINLSLHDIKTHDNYTYVHCIDTGIMAAFLGLSLKFKDDELKELGKGAILHDIGKTKISEKIINKRAPLNEEEFLEMKKHPIYGKQILEKNMSISEIVLKAVAEHHERIDGCGYPYGLKGNQISRYGKAVCICDVYDAISSDRSYRNKFSPNDAYELILAGNGTMFDEKMVEGFKDTFSVYPLGCCVKLSNDIEGYVIRQNLGFPDRPILRILYDAETKAPIPFYEIDLLKHLDIVVKKVV</sequence>
<dbReference type="PROSITE" id="PS51832">
    <property type="entry name" value="HD_GYP"/>
    <property type="match status" value="1"/>
</dbReference>
<dbReference type="PANTHER" id="PTHR43155">
    <property type="entry name" value="CYCLIC DI-GMP PHOSPHODIESTERASE PA4108-RELATED"/>
    <property type="match status" value="1"/>
</dbReference>
<dbReference type="Proteomes" id="UP000037043">
    <property type="component" value="Unassembled WGS sequence"/>
</dbReference>
<keyword evidence="2" id="KW-0378">Hydrolase</keyword>
<dbReference type="NCBIfam" id="TIGR00277">
    <property type="entry name" value="HDIG"/>
    <property type="match status" value="1"/>
</dbReference>
<reference evidence="3" key="1">
    <citation type="submission" date="2015-08" db="EMBL/GenBank/DDBJ databases">
        <title>Genome sequence of the strict anaerobe Clostridium homopropionicum LuHBu1 (DSM 5847T).</title>
        <authorList>
            <person name="Poehlein A."/>
            <person name="Beck M."/>
            <person name="Schiel-Bengelsdorf B."/>
            <person name="Bengelsdorf F.R."/>
            <person name="Daniel R."/>
            <person name="Duerre P."/>
        </authorList>
    </citation>
    <scope>NUCLEOTIDE SEQUENCE [LARGE SCALE GENOMIC DNA]</scope>
    <source>
        <strain evidence="3">DSM 5847</strain>
    </source>
</reference>
<dbReference type="InterPro" id="IPR037522">
    <property type="entry name" value="HD_GYP_dom"/>
</dbReference>
<dbReference type="PATRIC" id="fig|1121318.3.peg.2180"/>
<dbReference type="Gene3D" id="1.10.3210.10">
    <property type="entry name" value="Hypothetical protein af1432"/>
    <property type="match status" value="1"/>
</dbReference>
<dbReference type="PANTHER" id="PTHR43155:SF2">
    <property type="entry name" value="CYCLIC DI-GMP PHOSPHODIESTERASE PA4108"/>
    <property type="match status" value="1"/>
</dbReference>
<dbReference type="AlphaFoldDB" id="A0A0L6Z8S6"/>
<comment type="caution">
    <text evidence="2">The sequence shown here is derived from an EMBL/GenBank/DDBJ whole genome shotgun (WGS) entry which is preliminary data.</text>
</comment>
<dbReference type="InterPro" id="IPR006675">
    <property type="entry name" value="HDIG_dom"/>
</dbReference>
<organism evidence="2 3">
    <name type="scientific">Clostridium homopropionicum DSM 5847</name>
    <dbReference type="NCBI Taxonomy" id="1121318"/>
    <lineage>
        <taxon>Bacteria</taxon>
        <taxon>Bacillati</taxon>
        <taxon>Bacillota</taxon>
        <taxon>Clostridia</taxon>
        <taxon>Eubacteriales</taxon>
        <taxon>Clostridiaceae</taxon>
        <taxon>Clostridium</taxon>
    </lineage>
</organism>
<dbReference type="EMBL" id="LHUR01000024">
    <property type="protein sequence ID" value="KOA19381.1"/>
    <property type="molecule type" value="Genomic_DNA"/>
</dbReference>
<proteinExistence type="predicted"/>
<dbReference type="RefSeq" id="WP_052221695.1">
    <property type="nucleotide sequence ID" value="NZ_LHUR01000024.1"/>
</dbReference>
<keyword evidence="3" id="KW-1185">Reference proteome</keyword>
<dbReference type="EC" id="3.1.4.52" evidence="2"/>